<protein>
    <submittedName>
        <fullName evidence="1">ImuA family protein</fullName>
    </submittedName>
</protein>
<dbReference type="PIRSF" id="PIRSF034285">
    <property type="entry name" value="UCP034285"/>
    <property type="match status" value="1"/>
</dbReference>
<evidence type="ECO:0000313" key="1">
    <source>
        <dbReference type="EMBL" id="MFC7333047.1"/>
    </source>
</evidence>
<dbReference type="RefSeq" id="WP_377357875.1">
    <property type="nucleotide sequence ID" value="NZ_JBHTCM010000009.1"/>
</dbReference>
<dbReference type="InterPro" id="IPR027417">
    <property type="entry name" value="P-loop_NTPase"/>
</dbReference>
<accession>A0ABW2KV49</accession>
<dbReference type="InterPro" id="IPR017026">
    <property type="entry name" value="ImuA"/>
</dbReference>
<comment type="caution">
    <text evidence="1">The sequence shown here is derived from an EMBL/GenBank/DDBJ whole genome shotgun (WGS) entry which is preliminary data.</text>
</comment>
<dbReference type="SUPFAM" id="SSF52540">
    <property type="entry name" value="P-loop containing nucleoside triphosphate hydrolases"/>
    <property type="match status" value="1"/>
</dbReference>
<proteinExistence type="predicted"/>
<keyword evidence="2" id="KW-1185">Reference proteome</keyword>
<dbReference type="Gene3D" id="3.40.50.300">
    <property type="entry name" value="P-loop containing nucleotide triphosphate hydrolases"/>
    <property type="match status" value="1"/>
</dbReference>
<sequence length="270" mass="27453">MIGSRPSSPAVTIPATDRAGLLAELRERVRRIEGVGGADGRAVVPLGIPDLDAGLPGGGLPLGAVHEVAGAALDAGSATAFAAVLLARLAAGRGPVLWLTRARDLYAPGLAGYGLRPQDLVLVQARPDRAGETDILWAMEEALRCPQVGAVLAEAGKLDLTMSRRLQLAAETGGVPGLLLQLGPQRLEASAAVTRWHVTALPGDGARSALAPAAGSAFAAAAWRAELQRCRGGRPGCWDLVWHGHGGRLYGAASTPDGQGAGDLGHAAPA</sequence>
<dbReference type="EMBL" id="JBHTCM010000009">
    <property type="protein sequence ID" value="MFC7333047.1"/>
    <property type="molecule type" value="Genomic_DNA"/>
</dbReference>
<organism evidence="1 2">
    <name type="scientific">Rhodocista pekingensis</name>
    <dbReference type="NCBI Taxonomy" id="201185"/>
    <lineage>
        <taxon>Bacteria</taxon>
        <taxon>Pseudomonadati</taxon>
        <taxon>Pseudomonadota</taxon>
        <taxon>Alphaproteobacteria</taxon>
        <taxon>Rhodospirillales</taxon>
        <taxon>Azospirillaceae</taxon>
        <taxon>Rhodocista</taxon>
    </lineage>
</organism>
<dbReference type="Proteomes" id="UP001596456">
    <property type="component" value="Unassembled WGS sequence"/>
</dbReference>
<gene>
    <name evidence="1" type="ORF">ACFQPS_07725</name>
</gene>
<reference evidence="2" key="1">
    <citation type="journal article" date="2019" name="Int. J. Syst. Evol. Microbiol.">
        <title>The Global Catalogue of Microorganisms (GCM) 10K type strain sequencing project: providing services to taxonomists for standard genome sequencing and annotation.</title>
        <authorList>
            <consortium name="The Broad Institute Genomics Platform"/>
            <consortium name="The Broad Institute Genome Sequencing Center for Infectious Disease"/>
            <person name="Wu L."/>
            <person name="Ma J."/>
        </authorList>
    </citation>
    <scope>NUCLEOTIDE SEQUENCE [LARGE SCALE GENOMIC DNA]</scope>
    <source>
        <strain evidence="2">CGMCC 1.16275</strain>
    </source>
</reference>
<evidence type="ECO:0000313" key="2">
    <source>
        <dbReference type="Proteomes" id="UP001596456"/>
    </source>
</evidence>
<name>A0ABW2KV49_9PROT</name>